<dbReference type="PANTHER" id="PTHR35530:SF1">
    <property type="entry name" value="2-HYDROXYMUCONATE TAUTOMERASE"/>
    <property type="match status" value="1"/>
</dbReference>
<gene>
    <name evidence="4" type="ORF">O4H32_13575</name>
</gene>
<evidence type="ECO:0000313" key="4">
    <source>
        <dbReference type="EMBL" id="MCZ4330976.1"/>
    </source>
</evidence>
<keyword evidence="5" id="KW-1185">Reference proteome</keyword>
<keyword evidence="2 4" id="KW-0413">Isomerase</keyword>
<organism evidence="4 5">
    <name type="scientific">Castellaniella denitrificans</name>
    <dbReference type="NCBI Taxonomy" id="56119"/>
    <lineage>
        <taxon>Bacteria</taxon>
        <taxon>Pseudomonadati</taxon>
        <taxon>Pseudomonadota</taxon>
        <taxon>Betaproteobacteria</taxon>
        <taxon>Burkholderiales</taxon>
        <taxon>Alcaligenaceae</taxon>
        <taxon>Castellaniella</taxon>
    </lineage>
</organism>
<accession>A0ABT4M6N1</accession>
<sequence>MLGSFAHTHRNPAMPTMHIELFEGRSPEKKRELVRALTERTCEVLGCPPDSVDIILTEISKDRWATGGVFWSEKG</sequence>
<proteinExistence type="inferred from homology"/>
<evidence type="ECO:0000313" key="5">
    <source>
        <dbReference type="Proteomes" id="UP001068379"/>
    </source>
</evidence>
<dbReference type="GO" id="GO:0016853">
    <property type="term" value="F:isomerase activity"/>
    <property type="evidence" value="ECO:0007669"/>
    <property type="project" value="UniProtKB-KW"/>
</dbReference>
<evidence type="ECO:0000256" key="2">
    <source>
        <dbReference type="ARBA" id="ARBA00023235"/>
    </source>
</evidence>
<dbReference type="EMBL" id="JAPWHE010000013">
    <property type="protein sequence ID" value="MCZ4330976.1"/>
    <property type="molecule type" value="Genomic_DNA"/>
</dbReference>
<dbReference type="InterPro" id="IPR004370">
    <property type="entry name" value="4-OT-like_dom"/>
</dbReference>
<feature type="domain" description="4-oxalocrotonate tautomerase-like" evidence="3">
    <location>
        <begin position="15"/>
        <end position="70"/>
    </location>
</feature>
<dbReference type="Proteomes" id="UP001068379">
    <property type="component" value="Unassembled WGS sequence"/>
</dbReference>
<dbReference type="InterPro" id="IPR014347">
    <property type="entry name" value="Tautomerase/MIF_sf"/>
</dbReference>
<dbReference type="Pfam" id="PF01361">
    <property type="entry name" value="Tautomerase"/>
    <property type="match status" value="1"/>
</dbReference>
<dbReference type="SUPFAM" id="SSF55331">
    <property type="entry name" value="Tautomerase/MIF"/>
    <property type="match status" value="1"/>
</dbReference>
<protein>
    <submittedName>
        <fullName evidence="4">4-oxalocrotonate tautomerase</fullName>
        <ecNumber evidence="4">5.3.2.6</ecNumber>
    </submittedName>
</protein>
<comment type="similarity">
    <text evidence="1">Belongs to the 4-oxalocrotonate tautomerase family.</text>
</comment>
<dbReference type="PANTHER" id="PTHR35530">
    <property type="entry name" value="TAUTOMERASE-RELATED"/>
    <property type="match status" value="1"/>
</dbReference>
<evidence type="ECO:0000256" key="1">
    <source>
        <dbReference type="ARBA" id="ARBA00006723"/>
    </source>
</evidence>
<dbReference type="EC" id="5.3.2.6" evidence="4"/>
<dbReference type="NCBIfam" id="NF002571">
    <property type="entry name" value="PRK02220.1"/>
    <property type="match status" value="1"/>
</dbReference>
<reference evidence="4" key="1">
    <citation type="submission" date="2022-12" db="EMBL/GenBank/DDBJ databases">
        <title>Bacterial isolates from different developmental stages of Nematostella vectensis.</title>
        <authorList>
            <person name="Fraune S."/>
        </authorList>
    </citation>
    <scope>NUCLEOTIDE SEQUENCE</scope>
    <source>
        <strain evidence="4">G21619-S1</strain>
    </source>
</reference>
<dbReference type="NCBIfam" id="NF001966">
    <property type="entry name" value="PRK00745.1"/>
    <property type="match status" value="1"/>
</dbReference>
<name>A0ABT4M6N1_9BURK</name>
<evidence type="ECO:0000259" key="3">
    <source>
        <dbReference type="Pfam" id="PF01361"/>
    </source>
</evidence>
<dbReference type="RefSeq" id="WP_269360141.1">
    <property type="nucleotide sequence ID" value="NZ_JAPWHE010000013.1"/>
</dbReference>
<comment type="caution">
    <text evidence="4">The sequence shown here is derived from an EMBL/GenBank/DDBJ whole genome shotgun (WGS) entry which is preliminary data.</text>
</comment>
<dbReference type="Gene3D" id="3.30.429.10">
    <property type="entry name" value="Macrophage Migration Inhibitory Factor"/>
    <property type="match status" value="1"/>
</dbReference>